<accession>A0A371B2N8</accession>
<dbReference type="Proteomes" id="UP000263833">
    <property type="component" value="Unassembled WGS sequence"/>
</dbReference>
<keyword evidence="3" id="KW-1185">Reference proteome</keyword>
<sequence>MLCSVLALGLLSSCTANDPGMGDAVRSNYAAQIVNPEPEYAEPMPANADQTAAAQERYRKGTVKKPVGVKTTTGGSGSGGGGGSSGSSGGN</sequence>
<feature type="compositionally biased region" description="Gly residues" evidence="1">
    <location>
        <begin position="74"/>
        <end position="91"/>
    </location>
</feature>
<evidence type="ECO:0000256" key="1">
    <source>
        <dbReference type="SAM" id="MobiDB-lite"/>
    </source>
</evidence>
<comment type="caution">
    <text evidence="2">The sequence shown here is derived from an EMBL/GenBank/DDBJ whole genome shotgun (WGS) entry which is preliminary data.</text>
</comment>
<dbReference type="AlphaFoldDB" id="A0A371B2N8"/>
<gene>
    <name evidence="2" type="ORF">DXH95_15475</name>
</gene>
<feature type="region of interest" description="Disordered" evidence="1">
    <location>
        <begin position="40"/>
        <end position="91"/>
    </location>
</feature>
<reference evidence="3" key="1">
    <citation type="submission" date="2018-08" db="EMBL/GenBank/DDBJ databases">
        <authorList>
            <person name="Kim S.-J."/>
            <person name="Jung G.-Y."/>
        </authorList>
    </citation>
    <scope>NUCLEOTIDE SEQUENCE [LARGE SCALE GENOMIC DNA]</scope>
    <source>
        <strain evidence="3">GY_G</strain>
    </source>
</reference>
<protein>
    <submittedName>
        <fullName evidence="2">Uncharacterized protein</fullName>
    </submittedName>
</protein>
<proteinExistence type="predicted"/>
<evidence type="ECO:0000313" key="2">
    <source>
        <dbReference type="EMBL" id="RDV01777.1"/>
    </source>
</evidence>
<dbReference type="OrthoDB" id="7409056at2"/>
<feature type="compositionally biased region" description="Low complexity" evidence="1">
    <location>
        <begin position="64"/>
        <end position="73"/>
    </location>
</feature>
<name>A0A371B2N8_9SPHN</name>
<evidence type="ECO:0000313" key="3">
    <source>
        <dbReference type="Proteomes" id="UP000263833"/>
    </source>
</evidence>
<dbReference type="EMBL" id="QRGP01000003">
    <property type="protein sequence ID" value="RDV01777.1"/>
    <property type="molecule type" value="Genomic_DNA"/>
</dbReference>
<organism evidence="2 3">
    <name type="scientific">Sphingorhabdus pulchriflava</name>
    <dbReference type="NCBI Taxonomy" id="2292257"/>
    <lineage>
        <taxon>Bacteria</taxon>
        <taxon>Pseudomonadati</taxon>
        <taxon>Pseudomonadota</taxon>
        <taxon>Alphaproteobacteria</taxon>
        <taxon>Sphingomonadales</taxon>
        <taxon>Sphingomonadaceae</taxon>
        <taxon>Sphingorhabdus</taxon>
    </lineage>
</organism>